<dbReference type="STRING" id="471853.Bcav_3345"/>
<feature type="compositionally biased region" description="Acidic residues" evidence="1">
    <location>
        <begin position="55"/>
        <end position="64"/>
    </location>
</feature>
<name>C5C1H8_BEUC1</name>
<feature type="region of interest" description="Disordered" evidence="1">
    <location>
        <begin position="445"/>
        <end position="469"/>
    </location>
</feature>
<proteinExistence type="predicted"/>
<dbReference type="InterPro" id="IPR003615">
    <property type="entry name" value="HNH_nuc"/>
</dbReference>
<dbReference type="KEGG" id="bcv:Bcav_3345"/>
<feature type="region of interest" description="Disordered" evidence="1">
    <location>
        <begin position="228"/>
        <end position="252"/>
    </location>
</feature>
<dbReference type="eggNOG" id="COG1403">
    <property type="taxonomic scope" value="Bacteria"/>
</dbReference>
<feature type="region of interest" description="Disordered" evidence="1">
    <location>
        <begin position="45"/>
        <end position="74"/>
    </location>
</feature>
<dbReference type="SMART" id="SM00507">
    <property type="entry name" value="HNHc"/>
    <property type="match status" value="1"/>
</dbReference>
<dbReference type="EMBL" id="CP001618">
    <property type="protein sequence ID" value="ACQ81588.1"/>
    <property type="molecule type" value="Genomic_DNA"/>
</dbReference>
<dbReference type="CDD" id="cd00085">
    <property type="entry name" value="HNHc"/>
    <property type="match status" value="1"/>
</dbReference>
<feature type="domain" description="HNH nuclease" evidence="2">
    <location>
        <begin position="370"/>
        <end position="422"/>
    </location>
</feature>
<dbReference type="AlphaFoldDB" id="C5C1H8"/>
<dbReference type="OrthoDB" id="5177627at2"/>
<reference evidence="3 4" key="1">
    <citation type="journal article" date="2009" name="Stand. Genomic Sci.">
        <title>Complete genome sequence of Beutenbergia cavernae type strain (HKI 0122).</title>
        <authorList>
            <person name="Land M."/>
            <person name="Pukall R."/>
            <person name="Abt B."/>
            <person name="Goker M."/>
            <person name="Rohde M."/>
            <person name="Glavina Del Rio T."/>
            <person name="Tice H."/>
            <person name="Copeland A."/>
            <person name="Cheng J.F."/>
            <person name="Lucas S."/>
            <person name="Chen F."/>
            <person name="Nolan M."/>
            <person name="Bruce D."/>
            <person name="Goodwin L."/>
            <person name="Pitluck S."/>
            <person name="Ivanova N."/>
            <person name="Mavromatis K."/>
            <person name="Ovchinnikova G."/>
            <person name="Pati A."/>
            <person name="Chen A."/>
            <person name="Palaniappan K."/>
            <person name="Hauser L."/>
            <person name="Chang Y.J."/>
            <person name="Jefferies C.C."/>
            <person name="Saunders E."/>
            <person name="Brettin T."/>
            <person name="Detter J.C."/>
            <person name="Han C."/>
            <person name="Chain P."/>
            <person name="Bristow J."/>
            <person name="Eisen J.A."/>
            <person name="Markowitz V."/>
            <person name="Hugenholtz P."/>
            <person name="Kyrpides N.C."/>
            <person name="Klenk H.P."/>
            <person name="Lapidus A."/>
        </authorList>
    </citation>
    <scope>NUCLEOTIDE SEQUENCE [LARGE SCALE GENOMIC DNA]</scope>
    <source>
        <strain evidence="4">ATCC BAA-8 / DSM 12333 / NBRC 16432</strain>
    </source>
</reference>
<dbReference type="InterPro" id="IPR003870">
    <property type="entry name" value="DUF222"/>
</dbReference>
<sequence>MVGQTIAPVCPLVGELVGDGAGDVDAVAHILRGLAQARRIVRASTSSASGTVSDGDSEAGDDGDGASGTEAVDGSAQLAAMERVLVDAAREVDADDVRRLTDRCLHLLDQDGPAPSEGELERLQGVFFSGRRDGLHQIRIITDDAGREVLETIFATGTNPRVVTTTCDPDAPLPGNDGACDVAAADGVDAAAADTAGAVPPAAAGPGPGPGTDAATLAGDVSDVASDASAASPVASDAGVASGASSDSSAASDAASDADLAGGAAAEVPVARDGRSLARRRLDALLAACGAALRSAELPATGGLPTQVMVTMSLEELRAGLGSAHLPYTGPVPVRAVRRLACDAGVIPVVLGTSGRVLDVGRANRLFRDSIRRALVARDGGCAFPGCQMPAPWCEAHHVQEWWNDGVSSIDNGVLLCGYHHHLVHDGHWRIEMVAGMPRFRPPWNDPSHPRSAPRRNTYHRPPVPPRRT</sequence>
<dbReference type="Pfam" id="PF02720">
    <property type="entry name" value="DUF222"/>
    <property type="match status" value="1"/>
</dbReference>
<protein>
    <submittedName>
        <fullName evidence="3">HNH nuclease</fullName>
    </submittedName>
</protein>
<accession>C5C1H8</accession>
<keyword evidence="4" id="KW-1185">Reference proteome</keyword>
<organism evidence="3 4">
    <name type="scientific">Beutenbergia cavernae (strain ATCC BAA-8 / DSM 12333 / CCUG 43141 / JCM 11478 / NBRC 16432 / NCIMB 13614 / HKI 0122)</name>
    <dbReference type="NCBI Taxonomy" id="471853"/>
    <lineage>
        <taxon>Bacteria</taxon>
        <taxon>Bacillati</taxon>
        <taxon>Actinomycetota</taxon>
        <taxon>Actinomycetes</taxon>
        <taxon>Micrococcales</taxon>
        <taxon>Beutenbergiaceae</taxon>
        <taxon>Beutenbergia</taxon>
    </lineage>
</organism>
<evidence type="ECO:0000313" key="4">
    <source>
        <dbReference type="Proteomes" id="UP000007962"/>
    </source>
</evidence>
<evidence type="ECO:0000313" key="3">
    <source>
        <dbReference type="EMBL" id="ACQ81588.1"/>
    </source>
</evidence>
<evidence type="ECO:0000256" key="1">
    <source>
        <dbReference type="SAM" id="MobiDB-lite"/>
    </source>
</evidence>
<gene>
    <name evidence="3" type="ordered locus">Bcav_3345</name>
</gene>
<evidence type="ECO:0000259" key="2">
    <source>
        <dbReference type="SMART" id="SM00507"/>
    </source>
</evidence>
<dbReference type="Proteomes" id="UP000007962">
    <property type="component" value="Chromosome"/>
</dbReference>
<dbReference type="HOGENOM" id="CLU_022065_5_3_11"/>